<dbReference type="AlphaFoldDB" id="A0A9P6ZYZ6"/>
<dbReference type="GO" id="GO:0043491">
    <property type="term" value="P:phosphatidylinositol 3-kinase/protein kinase B signal transduction"/>
    <property type="evidence" value="ECO:0007669"/>
    <property type="project" value="TreeGrafter"/>
</dbReference>
<dbReference type="PANTHER" id="PTHR12305:SF81">
    <property type="entry name" value="PHOSPHATIDYLINOSITOL 3,4,5-TRISPHOSPHATE 3-PHOSPHATASE AND DUAL-SPECIFICITY PROTEIN PHOSPHATASE PTEN"/>
    <property type="match status" value="1"/>
</dbReference>
<dbReference type="InterPro" id="IPR029021">
    <property type="entry name" value="Prot-tyrosine_phosphatase-like"/>
</dbReference>
<dbReference type="InterPro" id="IPR051281">
    <property type="entry name" value="Dual-spec_lipid-protein_phosph"/>
</dbReference>
<feature type="domain" description="Phosphatase tensin-type" evidence="5">
    <location>
        <begin position="1"/>
        <end position="219"/>
    </location>
</feature>
<dbReference type="InterPro" id="IPR016130">
    <property type="entry name" value="Tyr_Pase_AS"/>
</dbReference>
<dbReference type="GO" id="GO:0004725">
    <property type="term" value="F:protein tyrosine phosphatase activity"/>
    <property type="evidence" value="ECO:0007669"/>
    <property type="project" value="TreeGrafter"/>
</dbReference>
<dbReference type="PROSITE" id="PS51181">
    <property type="entry name" value="PPASE_TENSIN"/>
    <property type="match status" value="1"/>
</dbReference>
<evidence type="ECO:0000259" key="4">
    <source>
        <dbReference type="PROSITE" id="PS50056"/>
    </source>
</evidence>
<dbReference type="SUPFAM" id="SSF52799">
    <property type="entry name" value="(Phosphotyrosine protein) phosphatases II"/>
    <property type="match status" value="1"/>
</dbReference>
<accession>A0A9P6ZYZ6</accession>
<dbReference type="GO" id="GO:0048870">
    <property type="term" value="P:cell motility"/>
    <property type="evidence" value="ECO:0007669"/>
    <property type="project" value="TreeGrafter"/>
</dbReference>
<evidence type="ECO:0000256" key="2">
    <source>
        <dbReference type="ARBA" id="ARBA00022801"/>
    </source>
</evidence>
<dbReference type="EMBL" id="JABBWD010000012">
    <property type="protein sequence ID" value="KAG1779318.1"/>
    <property type="molecule type" value="Genomic_DNA"/>
</dbReference>
<dbReference type="Proteomes" id="UP000714275">
    <property type="component" value="Unassembled WGS sequence"/>
</dbReference>
<keyword evidence="2" id="KW-0378">Hydrolase</keyword>
<dbReference type="Gene3D" id="3.90.190.10">
    <property type="entry name" value="Protein tyrosine phosphatase superfamily"/>
    <property type="match status" value="1"/>
</dbReference>
<dbReference type="GO" id="GO:0005829">
    <property type="term" value="C:cytosol"/>
    <property type="evidence" value="ECO:0007669"/>
    <property type="project" value="TreeGrafter"/>
</dbReference>
<dbReference type="PROSITE" id="PS00383">
    <property type="entry name" value="TYR_PHOSPHATASE_1"/>
    <property type="match status" value="1"/>
</dbReference>
<dbReference type="PROSITE" id="PS50056">
    <property type="entry name" value="TYR_PHOSPHATASE_2"/>
    <property type="match status" value="1"/>
</dbReference>
<keyword evidence="7" id="KW-1185">Reference proteome</keyword>
<feature type="non-terminal residue" evidence="6">
    <location>
        <position position="1"/>
    </location>
</feature>
<evidence type="ECO:0000256" key="1">
    <source>
        <dbReference type="ARBA" id="ARBA00013015"/>
    </source>
</evidence>
<name>A0A9P6ZYZ6_9AGAM</name>
<evidence type="ECO:0000256" key="3">
    <source>
        <dbReference type="SAM" id="Phobius"/>
    </source>
</evidence>
<dbReference type="InterPro" id="IPR000387">
    <property type="entry name" value="Tyr_Pase_dom"/>
</dbReference>
<dbReference type="InterPro" id="IPR029023">
    <property type="entry name" value="Tensin_phosphatase"/>
</dbReference>
<dbReference type="GO" id="GO:0051896">
    <property type="term" value="P:regulation of phosphatidylinositol 3-kinase/protein kinase B signal transduction"/>
    <property type="evidence" value="ECO:0007669"/>
    <property type="project" value="TreeGrafter"/>
</dbReference>
<gene>
    <name evidence="6" type="ORF">EV702DRAFT_966313</name>
</gene>
<sequence length="350" mass="39240">KGLYRNRHEDVQHFVTAQHGSDFWLFNFCPVRENFYDKRVFGGRVSQYPTPPLAILLLVSREIHALVTVSKYRVAVLHCKAGKGRSGTLVCAYLLSLDTFSHPSAENSYLEKDWVTVRVDDCMPAIPNDAVLEELGETAVSSASSIVEERFLESQDESQSMPSKPLASTLQQVFDLHTLRRMKASSISTNTSSVKPRAGVGIPSQRRWLLYLSQLLVDQGPPGMWGLSDVKSGLHDGSNSPLFLRRKVLITEISLRLCELFGIKAGLVRAASLLMDHGKDGRNHHMQRSVWIFAVSLLQFITGISIGGHLHMWQSLSRSSGIRVHSVGNRPFLFDYGVLEMTKPPFWHKN</sequence>
<keyword evidence="3" id="KW-0812">Transmembrane</keyword>
<dbReference type="EC" id="3.1.3.67" evidence="1"/>
<evidence type="ECO:0000313" key="6">
    <source>
        <dbReference type="EMBL" id="KAG1779318.1"/>
    </source>
</evidence>
<keyword evidence="3" id="KW-1133">Transmembrane helix</keyword>
<comment type="caution">
    <text evidence="6">The sequence shown here is derived from an EMBL/GenBank/DDBJ whole genome shotgun (WGS) entry which is preliminary data.</text>
</comment>
<evidence type="ECO:0000259" key="5">
    <source>
        <dbReference type="PROSITE" id="PS51181"/>
    </source>
</evidence>
<protein>
    <recommendedName>
        <fullName evidence="1">phosphatidylinositol-3,4,5-trisphosphate 3-phosphatase</fullName>
        <ecNumber evidence="1">3.1.3.67</ecNumber>
    </recommendedName>
</protein>
<feature type="domain" description="Tyrosine specific protein phosphatases" evidence="4">
    <location>
        <begin position="76"/>
        <end position="96"/>
    </location>
</feature>
<dbReference type="GO" id="GO:0005886">
    <property type="term" value="C:plasma membrane"/>
    <property type="evidence" value="ECO:0007669"/>
    <property type="project" value="TreeGrafter"/>
</dbReference>
<proteinExistence type="predicted"/>
<reference evidence="6" key="1">
    <citation type="journal article" date="2020" name="New Phytol.">
        <title>Comparative genomics reveals dynamic genome evolution in host specialist ectomycorrhizal fungi.</title>
        <authorList>
            <person name="Lofgren L.A."/>
            <person name="Nguyen N.H."/>
            <person name="Vilgalys R."/>
            <person name="Ruytinx J."/>
            <person name="Liao H.L."/>
            <person name="Branco S."/>
            <person name="Kuo A."/>
            <person name="LaButti K."/>
            <person name="Lipzen A."/>
            <person name="Andreopoulos W."/>
            <person name="Pangilinan J."/>
            <person name="Riley R."/>
            <person name="Hundley H."/>
            <person name="Na H."/>
            <person name="Barry K."/>
            <person name="Grigoriev I.V."/>
            <person name="Stajich J.E."/>
            <person name="Kennedy P.G."/>
        </authorList>
    </citation>
    <scope>NUCLEOTIDE SEQUENCE</scope>
    <source>
        <strain evidence="6">DOB743</strain>
    </source>
</reference>
<dbReference type="OrthoDB" id="5632at2759"/>
<evidence type="ECO:0000313" key="7">
    <source>
        <dbReference type="Proteomes" id="UP000714275"/>
    </source>
</evidence>
<feature type="transmembrane region" description="Helical" evidence="3">
    <location>
        <begin position="290"/>
        <end position="313"/>
    </location>
</feature>
<dbReference type="PANTHER" id="PTHR12305">
    <property type="entry name" value="PHOSPHATASE WITH HOMOLOGY TO TENSIN"/>
    <property type="match status" value="1"/>
</dbReference>
<organism evidence="6 7">
    <name type="scientific">Suillus placidus</name>
    <dbReference type="NCBI Taxonomy" id="48579"/>
    <lineage>
        <taxon>Eukaryota</taxon>
        <taxon>Fungi</taxon>
        <taxon>Dikarya</taxon>
        <taxon>Basidiomycota</taxon>
        <taxon>Agaricomycotina</taxon>
        <taxon>Agaricomycetes</taxon>
        <taxon>Agaricomycetidae</taxon>
        <taxon>Boletales</taxon>
        <taxon>Suillineae</taxon>
        <taxon>Suillaceae</taxon>
        <taxon>Suillus</taxon>
    </lineage>
</organism>
<dbReference type="GO" id="GO:0042995">
    <property type="term" value="C:cell projection"/>
    <property type="evidence" value="ECO:0007669"/>
    <property type="project" value="TreeGrafter"/>
</dbReference>
<dbReference type="GO" id="GO:0005634">
    <property type="term" value="C:nucleus"/>
    <property type="evidence" value="ECO:0007669"/>
    <property type="project" value="TreeGrafter"/>
</dbReference>
<dbReference type="GO" id="GO:0016314">
    <property type="term" value="F:phosphatidylinositol-3,4,5-trisphosphate 3-phosphatase activity"/>
    <property type="evidence" value="ECO:0007669"/>
    <property type="project" value="UniProtKB-EC"/>
</dbReference>
<keyword evidence="3" id="KW-0472">Membrane</keyword>
<dbReference type="GO" id="GO:0046856">
    <property type="term" value="P:phosphatidylinositol dephosphorylation"/>
    <property type="evidence" value="ECO:0007669"/>
    <property type="project" value="TreeGrafter"/>
</dbReference>